<dbReference type="InParanoid" id="W3WYS0"/>
<organism evidence="1 2">
    <name type="scientific">Pestalotiopsis fici (strain W106-1 / CGMCC3.15140)</name>
    <dbReference type="NCBI Taxonomy" id="1229662"/>
    <lineage>
        <taxon>Eukaryota</taxon>
        <taxon>Fungi</taxon>
        <taxon>Dikarya</taxon>
        <taxon>Ascomycota</taxon>
        <taxon>Pezizomycotina</taxon>
        <taxon>Sordariomycetes</taxon>
        <taxon>Xylariomycetidae</taxon>
        <taxon>Amphisphaeriales</taxon>
        <taxon>Sporocadaceae</taxon>
        <taxon>Pestalotiopsis</taxon>
    </lineage>
</organism>
<dbReference type="Proteomes" id="UP000030651">
    <property type="component" value="Unassembled WGS sequence"/>
</dbReference>
<dbReference type="AlphaFoldDB" id="W3WYS0"/>
<dbReference type="OrthoDB" id="5396831at2759"/>
<protein>
    <submittedName>
        <fullName evidence="1">Uncharacterized protein</fullName>
    </submittedName>
</protein>
<name>W3WYS0_PESFW</name>
<dbReference type="EMBL" id="KI912114">
    <property type="protein sequence ID" value="ETS79023.1"/>
    <property type="molecule type" value="Genomic_DNA"/>
</dbReference>
<dbReference type="GeneID" id="19273889"/>
<accession>W3WYS0</accession>
<proteinExistence type="predicted"/>
<dbReference type="eggNOG" id="ENOG502STXI">
    <property type="taxonomic scope" value="Eukaryota"/>
</dbReference>
<dbReference type="RefSeq" id="XP_007835648.1">
    <property type="nucleotide sequence ID" value="XM_007837457.1"/>
</dbReference>
<sequence>MADPAKYWPGGIPAHIRCHGEPITERLDEECKGWQLFLEESAQAREPGNNDANFEVNQRRKLVDQWASFTQIERDAYQDRAPNRGKSSWYPPELRGDWKRELKQYGFCNLLVTQPLSGRNQALWAKIRIMMYRLDGSGEGPSIGDLNCDNGIYILKPNAAGPSPVQTRDFYKWAWVDNALFDRMAMTRQGTVIFHRWGPDKFFADQEALNTGLLLLCHFENNGEIAAEVRVSPLLTYEAHCKIYGLGHRLPEIIFDNGLLTDPQANAPLNMEKSILELVNSRMKHIELFEGDTSEDQIRRDIERYAPGYLDAEAQGNGMAADYDHNNFKSEDEL</sequence>
<gene>
    <name evidence="1" type="ORF">PFICI_08876</name>
</gene>
<dbReference type="HOGENOM" id="CLU_054246_0_0_1"/>
<reference evidence="2" key="1">
    <citation type="journal article" date="2015" name="BMC Genomics">
        <title>Genomic and transcriptomic analysis of the endophytic fungus Pestalotiopsis fici reveals its lifestyle and high potential for synthesis of natural products.</title>
        <authorList>
            <person name="Wang X."/>
            <person name="Zhang X."/>
            <person name="Liu L."/>
            <person name="Xiang M."/>
            <person name="Wang W."/>
            <person name="Sun X."/>
            <person name="Che Y."/>
            <person name="Guo L."/>
            <person name="Liu G."/>
            <person name="Guo L."/>
            <person name="Wang C."/>
            <person name="Yin W.B."/>
            <person name="Stadler M."/>
            <person name="Zhang X."/>
            <person name="Liu X."/>
        </authorList>
    </citation>
    <scope>NUCLEOTIDE SEQUENCE [LARGE SCALE GENOMIC DNA]</scope>
    <source>
        <strain evidence="2">W106-1 / CGMCC3.15140</strain>
    </source>
</reference>
<dbReference type="KEGG" id="pfy:PFICI_08876"/>
<keyword evidence="2" id="KW-1185">Reference proteome</keyword>
<evidence type="ECO:0000313" key="1">
    <source>
        <dbReference type="EMBL" id="ETS79023.1"/>
    </source>
</evidence>
<evidence type="ECO:0000313" key="2">
    <source>
        <dbReference type="Proteomes" id="UP000030651"/>
    </source>
</evidence>
<dbReference type="STRING" id="1229662.W3WYS0"/>